<dbReference type="GO" id="GO:0003690">
    <property type="term" value="F:double-stranded DNA binding"/>
    <property type="evidence" value="ECO:0007669"/>
    <property type="project" value="TreeGrafter"/>
</dbReference>
<dbReference type="InterPro" id="IPR005161">
    <property type="entry name" value="Ku_N"/>
</dbReference>
<comment type="subcellular location">
    <subcellularLocation>
        <location evidence="1">Nucleus</location>
    </subcellularLocation>
</comment>
<dbReference type="PANTHER" id="PTHR12604:SF4">
    <property type="entry name" value="X-RAY REPAIR CROSS-COMPLEMENTING PROTEIN 5"/>
    <property type="match status" value="1"/>
</dbReference>
<reference evidence="13" key="1">
    <citation type="submission" date="2021-01" db="EMBL/GenBank/DDBJ databases">
        <authorList>
            <person name="Corre E."/>
            <person name="Pelletier E."/>
            <person name="Niang G."/>
            <person name="Scheremetjew M."/>
            <person name="Finn R."/>
            <person name="Kale V."/>
            <person name="Holt S."/>
            <person name="Cochrane G."/>
            <person name="Meng A."/>
            <person name="Brown T."/>
            <person name="Cohen L."/>
        </authorList>
    </citation>
    <scope>NUCLEOTIDE SEQUENCE</scope>
    <source>
        <strain evidence="13">CCMP644</strain>
    </source>
</reference>
<keyword evidence="2" id="KW-0547">Nucleotide-binding</keyword>
<evidence type="ECO:0000256" key="9">
    <source>
        <dbReference type="ARBA" id="ARBA00023204"/>
    </source>
</evidence>
<feature type="domain" description="Ku" evidence="12">
    <location>
        <begin position="274"/>
        <end position="414"/>
    </location>
</feature>
<feature type="compositionally biased region" description="Basic and acidic residues" evidence="11">
    <location>
        <begin position="561"/>
        <end position="572"/>
    </location>
</feature>
<dbReference type="GO" id="GO:0042162">
    <property type="term" value="F:telomeric DNA binding"/>
    <property type="evidence" value="ECO:0007669"/>
    <property type="project" value="TreeGrafter"/>
</dbReference>
<dbReference type="GO" id="GO:0004386">
    <property type="term" value="F:helicase activity"/>
    <property type="evidence" value="ECO:0007669"/>
    <property type="project" value="UniProtKB-KW"/>
</dbReference>
<organism evidence="13">
    <name type="scientific">Hemiselmis andersenii</name>
    <name type="common">Cryptophyte alga</name>
    <dbReference type="NCBI Taxonomy" id="464988"/>
    <lineage>
        <taxon>Eukaryota</taxon>
        <taxon>Cryptophyceae</taxon>
        <taxon>Cryptomonadales</taxon>
        <taxon>Hemiselmidaceae</taxon>
        <taxon>Hemiselmis</taxon>
    </lineage>
</organism>
<dbReference type="Gene3D" id="2.40.290.10">
    <property type="match status" value="1"/>
</dbReference>
<dbReference type="Pfam" id="PF08785">
    <property type="entry name" value="Ku_PK_bind"/>
    <property type="match status" value="1"/>
</dbReference>
<keyword evidence="9" id="KW-0234">DNA repair</keyword>
<proteinExistence type="predicted"/>
<dbReference type="GO" id="GO:0016787">
    <property type="term" value="F:hydrolase activity"/>
    <property type="evidence" value="ECO:0007669"/>
    <property type="project" value="UniProtKB-KW"/>
</dbReference>
<evidence type="ECO:0000256" key="5">
    <source>
        <dbReference type="ARBA" id="ARBA00022806"/>
    </source>
</evidence>
<feature type="compositionally biased region" description="Low complexity" evidence="11">
    <location>
        <begin position="532"/>
        <end position="542"/>
    </location>
</feature>
<dbReference type="InterPro" id="IPR036465">
    <property type="entry name" value="vWFA_dom_sf"/>
</dbReference>
<dbReference type="Pfam" id="PF02735">
    <property type="entry name" value="Ku"/>
    <property type="match status" value="1"/>
</dbReference>
<evidence type="ECO:0000256" key="7">
    <source>
        <dbReference type="ARBA" id="ARBA00023125"/>
    </source>
</evidence>
<evidence type="ECO:0000256" key="10">
    <source>
        <dbReference type="ARBA" id="ARBA00023242"/>
    </source>
</evidence>
<dbReference type="SUPFAM" id="SSF100939">
    <property type="entry name" value="SPOC domain-like"/>
    <property type="match status" value="1"/>
</dbReference>
<dbReference type="SUPFAM" id="SSF101420">
    <property type="entry name" value="C-terminal domain of Ku80"/>
    <property type="match status" value="1"/>
</dbReference>
<feature type="region of interest" description="Disordered" evidence="11">
    <location>
        <begin position="670"/>
        <end position="713"/>
    </location>
</feature>
<keyword evidence="5" id="KW-0347">Helicase</keyword>
<dbReference type="InterPro" id="IPR006164">
    <property type="entry name" value="DNA_bd_Ku70/Ku80"/>
</dbReference>
<dbReference type="GO" id="GO:0005524">
    <property type="term" value="F:ATP binding"/>
    <property type="evidence" value="ECO:0007669"/>
    <property type="project" value="UniProtKB-KW"/>
</dbReference>
<evidence type="ECO:0000256" key="6">
    <source>
        <dbReference type="ARBA" id="ARBA00022840"/>
    </source>
</evidence>
<dbReference type="SUPFAM" id="SSF53300">
    <property type="entry name" value="vWA-like"/>
    <property type="match status" value="1"/>
</dbReference>
<dbReference type="AlphaFoldDB" id="A0A7S1DLR7"/>
<evidence type="ECO:0000256" key="4">
    <source>
        <dbReference type="ARBA" id="ARBA00022801"/>
    </source>
</evidence>
<evidence type="ECO:0000256" key="11">
    <source>
        <dbReference type="SAM" id="MobiDB-lite"/>
    </source>
</evidence>
<evidence type="ECO:0000256" key="8">
    <source>
        <dbReference type="ARBA" id="ARBA00023172"/>
    </source>
</evidence>
<keyword evidence="8" id="KW-0233">DNA recombination</keyword>
<dbReference type="SMART" id="SM00559">
    <property type="entry name" value="Ku78"/>
    <property type="match status" value="1"/>
</dbReference>
<dbReference type="PANTHER" id="PTHR12604">
    <property type="entry name" value="KU AUTOANTIGEN DNA HELICASE"/>
    <property type="match status" value="1"/>
</dbReference>
<evidence type="ECO:0000313" key="13">
    <source>
        <dbReference type="EMBL" id="CAD8952084.1"/>
    </source>
</evidence>
<name>A0A7S1DLR7_HEMAN</name>
<keyword evidence="6" id="KW-0067">ATP-binding</keyword>
<dbReference type="CDD" id="cd00594">
    <property type="entry name" value="KU"/>
    <property type="match status" value="1"/>
</dbReference>
<dbReference type="GO" id="GO:0000723">
    <property type="term" value="P:telomere maintenance"/>
    <property type="evidence" value="ECO:0007669"/>
    <property type="project" value="TreeGrafter"/>
</dbReference>
<dbReference type="GO" id="GO:0006303">
    <property type="term" value="P:double-strand break repair via nonhomologous end joining"/>
    <property type="evidence" value="ECO:0007669"/>
    <property type="project" value="InterPro"/>
</dbReference>
<evidence type="ECO:0000256" key="2">
    <source>
        <dbReference type="ARBA" id="ARBA00022741"/>
    </source>
</evidence>
<evidence type="ECO:0000256" key="3">
    <source>
        <dbReference type="ARBA" id="ARBA00022763"/>
    </source>
</evidence>
<sequence>MAGQGKMVCSLLLDVHDSMGEAGLCLAKECLSYWYRGRLIQKGKKDGALVLVGSDVTHNDMAEDETMSGYDNICVSRKLLNADLTVCQEIEKAALGGSGGDLLSGIIVASAMLRDENIIGTGQRHKHLVIATDASTSIIDTTQADCVSEFLRGENIHVTLFGLGFAEDRASQNISETEGVLRDLLDFVGGELRVIPRQGGLASERKERPLIRNVMPALNVYKGVFEVAPNMQMMVAAYPGVKVAKVPSLKRVAPGYGGGQVSENKYYQKEETKGEQVDRGEIRQAYLYGGEYVVVTEDQKRDIKSAHQLSMKVYCFVPQSQIKPHFLCSDTDVVVAHPEFLEPSSTAFSSLVTAMSEDRTAAMVRWVKRNNSRAEMYVLFPVVQSKTPNYSLHAIRYPWKEDTRCPKGFGALDDASVGDEAKEAASALIKALTMPPVEADLFAAESYPPNPTLQRFWDVVHSKALHPNDPPQTQEDYITGDLKQDPALWDKATRALKRMREACPLVDRAAQKDKRLAGGGVYNPGKLDGETGSADGAGSSKDAATDGGGGAMQVDAGADASQKKTQEKNVSEDVIQRFEKEWEDAKDSRSDTIGNMELSIRKLVDESEGDLLFDQAAQCTARLREKCAEATIDLQEAFNRVLDKLERDYGVLNDTRPFFKVLAAKGVSKISVSSAGAKSGADEENIPRKDSSGGKSMAAEDEDDPYADPDMFC</sequence>
<keyword evidence="3" id="KW-0227">DNA damage</keyword>
<keyword evidence="4" id="KW-0378">Hydrolase</keyword>
<feature type="region of interest" description="Disordered" evidence="11">
    <location>
        <begin position="516"/>
        <end position="572"/>
    </location>
</feature>
<evidence type="ECO:0000256" key="1">
    <source>
        <dbReference type="ARBA" id="ARBA00004123"/>
    </source>
</evidence>
<keyword evidence="10" id="KW-0539">Nucleus</keyword>
<dbReference type="GO" id="GO:0006310">
    <property type="term" value="P:DNA recombination"/>
    <property type="evidence" value="ECO:0007669"/>
    <property type="project" value="UniProtKB-KW"/>
</dbReference>
<dbReference type="GO" id="GO:0043564">
    <property type="term" value="C:Ku70:Ku80 complex"/>
    <property type="evidence" value="ECO:0007669"/>
    <property type="project" value="TreeGrafter"/>
</dbReference>
<dbReference type="Gene3D" id="1.10.1600.10">
    <property type="match status" value="1"/>
</dbReference>
<keyword evidence="7" id="KW-0238">DNA-binding</keyword>
<dbReference type="Gene3D" id="3.40.50.410">
    <property type="entry name" value="von Willebrand factor, type A domain"/>
    <property type="match status" value="1"/>
</dbReference>
<dbReference type="InterPro" id="IPR016194">
    <property type="entry name" value="SPOC-like_C_dom_sf"/>
</dbReference>
<dbReference type="EMBL" id="HBFX01011196">
    <property type="protein sequence ID" value="CAD8952084.1"/>
    <property type="molecule type" value="Transcribed_RNA"/>
</dbReference>
<dbReference type="Pfam" id="PF03731">
    <property type="entry name" value="Ku_N"/>
    <property type="match status" value="1"/>
</dbReference>
<dbReference type="Gene3D" id="1.25.40.240">
    <property type="entry name" value="Ku, C-terminal domain"/>
    <property type="match status" value="1"/>
</dbReference>
<dbReference type="InterPro" id="IPR036494">
    <property type="entry name" value="Ku_C_sf"/>
</dbReference>
<accession>A0A7S1DLR7</accession>
<gene>
    <name evidence="13" type="ORF">HAND00432_LOCUS6619</name>
</gene>
<evidence type="ECO:0000259" key="12">
    <source>
        <dbReference type="SMART" id="SM00559"/>
    </source>
</evidence>
<protein>
    <recommendedName>
        <fullName evidence="12">Ku domain-containing protein</fullName>
    </recommendedName>
</protein>
<dbReference type="InterPro" id="IPR014893">
    <property type="entry name" value="Ku_PK_bind"/>
</dbReference>